<evidence type="ECO:0000256" key="3">
    <source>
        <dbReference type="ARBA" id="ARBA00001522"/>
    </source>
</evidence>
<comment type="function">
    <text evidence="4 14">Catalyzes ATP-dependent phosphorylation of adenosylcobinamide and addition of GMP to adenosylcobinamide phosphate.</text>
</comment>
<dbReference type="InterPro" id="IPR003203">
    <property type="entry name" value="CobU/CobP"/>
</dbReference>
<dbReference type="NCBIfam" id="NF004469">
    <property type="entry name" value="PRK05800.1"/>
    <property type="match status" value="1"/>
</dbReference>
<organism evidence="15 16">
    <name type="scientific">Gilvimarinus japonicus</name>
    <dbReference type="NCBI Taxonomy" id="1796469"/>
    <lineage>
        <taxon>Bacteria</taxon>
        <taxon>Pseudomonadati</taxon>
        <taxon>Pseudomonadota</taxon>
        <taxon>Gammaproteobacteria</taxon>
        <taxon>Cellvibrionales</taxon>
        <taxon>Cellvibrionaceae</taxon>
        <taxon>Gilvimarinus</taxon>
    </lineage>
</organism>
<sequence length="175" mass="19286">MRQLILGGARSGKSRIAQERAEAWREQTGGALYYLATAGAGDDEMRARISTHRAERDSRWQTLEEPVALAETLKQYRDQPVCILVDCLTLWISNCLHQNVWQQERDALLAEVDAQAEANSELAVIFVSNEVGSGIVPLGQLSRDFVDASGWLHQALAARFNTVTLVVAGLPLALK</sequence>
<dbReference type="EC" id="2.7.7.62" evidence="14"/>
<comment type="catalytic activity">
    <reaction evidence="1 14">
        <text>adenosylcob(III)inamide + ATP = adenosylcob(III)inamide phosphate + ADP + H(+)</text>
        <dbReference type="Rhea" id="RHEA:15769"/>
        <dbReference type="ChEBI" id="CHEBI:2480"/>
        <dbReference type="ChEBI" id="CHEBI:15378"/>
        <dbReference type="ChEBI" id="CHEBI:30616"/>
        <dbReference type="ChEBI" id="CHEBI:58502"/>
        <dbReference type="ChEBI" id="CHEBI:456216"/>
        <dbReference type="EC" id="2.7.1.156"/>
    </reaction>
</comment>
<evidence type="ECO:0000256" key="13">
    <source>
        <dbReference type="ARBA" id="ARBA00023134"/>
    </source>
</evidence>
<evidence type="ECO:0000256" key="6">
    <source>
        <dbReference type="ARBA" id="ARBA00005159"/>
    </source>
</evidence>
<evidence type="ECO:0000256" key="8">
    <source>
        <dbReference type="ARBA" id="ARBA00022573"/>
    </source>
</evidence>
<comment type="pathway">
    <text evidence="5 14">Cofactor biosynthesis; adenosylcobalamin biosynthesis; adenosylcobalamin from cob(II)yrinate a,c-diamide: step 6/7.</text>
</comment>
<evidence type="ECO:0000313" key="16">
    <source>
        <dbReference type="Proteomes" id="UP001595548"/>
    </source>
</evidence>
<evidence type="ECO:0000313" key="15">
    <source>
        <dbReference type="EMBL" id="MFC3154669.1"/>
    </source>
</evidence>
<evidence type="ECO:0000256" key="12">
    <source>
        <dbReference type="ARBA" id="ARBA00022840"/>
    </source>
</evidence>
<comment type="catalytic activity">
    <reaction evidence="2 14">
        <text>adenosylcob(III)inamide phosphate + GTP + H(+) = adenosylcob(III)inamide-GDP + diphosphate</text>
        <dbReference type="Rhea" id="RHEA:22712"/>
        <dbReference type="ChEBI" id="CHEBI:15378"/>
        <dbReference type="ChEBI" id="CHEBI:33019"/>
        <dbReference type="ChEBI" id="CHEBI:37565"/>
        <dbReference type="ChEBI" id="CHEBI:58502"/>
        <dbReference type="ChEBI" id="CHEBI:60487"/>
        <dbReference type="EC" id="2.7.7.62"/>
    </reaction>
</comment>
<keyword evidence="15" id="KW-0548">Nucleotidyltransferase</keyword>
<evidence type="ECO:0000256" key="7">
    <source>
        <dbReference type="ARBA" id="ARBA00007490"/>
    </source>
</evidence>
<gene>
    <name evidence="15" type="primary">cobU</name>
    <name evidence="15" type="ORF">ACFOEB_05585</name>
</gene>
<accession>A0ABV7HLG2</accession>
<dbReference type="CDD" id="cd00544">
    <property type="entry name" value="CobU"/>
    <property type="match status" value="1"/>
</dbReference>
<evidence type="ECO:0000256" key="14">
    <source>
        <dbReference type="PIRNR" id="PIRNR006135"/>
    </source>
</evidence>
<dbReference type="PIRSF" id="PIRSF006135">
    <property type="entry name" value="CobU"/>
    <property type="match status" value="1"/>
</dbReference>
<dbReference type="GO" id="GO:0008820">
    <property type="term" value="F:cobinamide phosphate guanylyltransferase activity"/>
    <property type="evidence" value="ECO:0007669"/>
    <property type="project" value="UniProtKB-EC"/>
</dbReference>
<dbReference type="Proteomes" id="UP001595548">
    <property type="component" value="Unassembled WGS sequence"/>
</dbReference>
<evidence type="ECO:0000256" key="4">
    <source>
        <dbReference type="ARBA" id="ARBA00003889"/>
    </source>
</evidence>
<dbReference type="PANTHER" id="PTHR34848">
    <property type="match status" value="1"/>
</dbReference>
<keyword evidence="10 14" id="KW-0547">Nucleotide-binding</keyword>
<protein>
    <recommendedName>
        <fullName evidence="14">Bifunctional adenosylcobalamin biosynthesis protein</fullName>
        <ecNumber evidence="14">2.7.1.156</ecNumber>
        <ecNumber evidence="14">2.7.7.62</ecNumber>
    </recommendedName>
</protein>
<evidence type="ECO:0000256" key="10">
    <source>
        <dbReference type="ARBA" id="ARBA00022741"/>
    </source>
</evidence>
<keyword evidence="12 14" id="KW-0067">ATP-binding</keyword>
<dbReference type="PANTHER" id="PTHR34848:SF1">
    <property type="entry name" value="BIFUNCTIONAL ADENOSYLCOBALAMIN BIOSYNTHESIS PROTEIN COBU"/>
    <property type="match status" value="1"/>
</dbReference>
<evidence type="ECO:0000256" key="11">
    <source>
        <dbReference type="ARBA" id="ARBA00022777"/>
    </source>
</evidence>
<dbReference type="Pfam" id="PF02283">
    <property type="entry name" value="CobU"/>
    <property type="match status" value="1"/>
</dbReference>
<evidence type="ECO:0000256" key="5">
    <source>
        <dbReference type="ARBA" id="ARBA00004692"/>
    </source>
</evidence>
<dbReference type="EC" id="2.7.1.156" evidence="14"/>
<keyword evidence="13 14" id="KW-0342">GTP-binding</keyword>
<reference evidence="16" key="1">
    <citation type="journal article" date="2019" name="Int. J. Syst. Evol. Microbiol.">
        <title>The Global Catalogue of Microorganisms (GCM) 10K type strain sequencing project: providing services to taxonomists for standard genome sequencing and annotation.</title>
        <authorList>
            <consortium name="The Broad Institute Genomics Platform"/>
            <consortium name="The Broad Institute Genome Sequencing Center for Infectious Disease"/>
            <person name="Wu L."/>
            <person name="Ma J."/>
        </authorList>
    </citation>
    <scope>NUCLEOTIDE SEQUENCE [LARGE SCALE GENOMIC DNA]</scope>
    <source>
        <strain evidence="16">KCTC 52141</strain>
    </source>
</reference>
<comment type="similarity">
    <text evidence="7 14">Belongs to the CobU/CobP family.</text>
</comment>
<keyword evidence="11 14" id="KW-0418">Kinase</keyword>
<dbReference type="RefSeq" id="WP_382415057.1">
    <property type="nucleotide sequence ID" value="NZ_AP031500.1"/>
</dbReference>
<dbReference type="InterPro" id="IPR027417">
    <property type="entry name" value="P-loop_NTPase"/>
</dbReference>
<dbReference type="Gene3D" id="3.40.50.300">
    <property type="entry name" value="P-loop containing nucleotide triphosphate hydrolases"/>
    <property type="match status" value="1"/>
</dbReference>
<proteinExistence type="inferred from homology"/>
<comment type="catalytic activity">
    <reaction evidence="3">
        <text>adenosylcob(III)inamide + GTP = adenosylcob(III)inamide phosphate + GDP + H(+)</text>
        <dbReference type="Rhea" id="RHEA:15765"/>
        <dbReference type="ChEBI" id="CHEBI:2480"/>
        <dbReference type="ChEBI" id="CHEBI:15378"/>
        <dbReference type="ChEBI" id="CHEBI:37565"/>
        <dbReference type="ChEBI" id="CHEBI:58189"/>
        <dbReference type="ChEBI" id="CHEBI:58502"/>
        <dbReference type="EC" id="2.7.1.156"/>
    </reaction>
</comment>
<dbReference type="GO" id="GO:0043752">
    <property type="term" value="F:adenosylcobinamide kinase activity"/>
    <property type="evidence" value="ECO:0007669"/>
    <property type="project" value="UniProtKB-EC"/>
</dbReference>
<dbReference type="EMBL" id="JBHRTL010000006">
    <property type="protein sequence ID" value="MFC3154669.1"/>
    <property type="molecule type" value="Genomic_DNA"/>
</dbReference>
<comment type="pathway">
    <text evidence="6 14">Cofactor biosynthesis; adenosylcobalamin biosynthesis; adenosylcobalamin from cob(II)yrinate a,c-diamide: step 5/7.</text>
</comment>
<name>A0ABV7HLG2_9GAMM</name>
<evidence type="ECO:0000256" key="2">
    <source>
        <dbReference type="ARBA" id="ARBA00000711"/>
    </source>
</evidence>
<comment type="caution">
    <text evidence="15">The sequence shown here is derived from an EMBL/GenBank/DDBJ whole genome shotgun (WGS) entry which is preliminary data.</text>
</comment>
<keyword evidence="8 14" id="KW-0169">Cobalamin biosynthesis</keyword>
<dbReference type="SUPFAM" id="SSF52540">
    <property type="entry name" value="P-loop containing nucleoside triphosphate hydrolases"/>
    <property type="match status" value="1"/>
</dbReference>
<evidence type="ECO:0000256" key="1">
    <source>
        <dbReference type="ARBA" id="ARBA00000312"/>
    </source>
</evidence>
<keyword evidence="16" id="KW-1185">Reference proteome</keyword>
<keyword evidence="9 14" id="KW-0808">Transferase</keyword>
<evidence type="ECO:0000256" key="9">
    <source>
        <dbReference type="ARBA" id="ARBA00022679"/>
    </source>
</evidence>